<dbReference type="PROSITE" id="PS51832">
    <property type="entry name" value="HD_GYP"/>
    <property type="match status" value="1"/>
</dbReference>
<dbReference type="InterPro" id="IPR011006">
    <property type="entry name" value="CheY-like_superfamily"/>
</dbReference>
<sequence length="519" mass="58414">MSDELLFMDESEDEAVGDRSNWKVLIVDDEPEVHAVTKLALSDFVFQDKGIEFISAYSGAEAKDIFLRHNDIAIVLLDVVMETDDAGLQVAEFIRNEANNHFTRIILRTGQPGQAPERDVIINYDINDYKSKTELTAQKLFTVVIATLRSYRDIIVIEENRQGLEKIISASADLFSIHSLENFIDGIVQQLSSLIGGTQDAAYITSAVAGPKPIDNNESSQFYIFSGKGDFAEREGQTLDEVLDGQQLASCNKALEEKDIVYQDEYLVAYCNSKTVNGSLLYLSGLPRKLTATDKHLLQIFSQNVQIAFDNVLLTKDIEDTQREIVERLGQALERQMGGGKHIQRMTMICELLGREYGLAKEEINILKLAIPLHDVGKLKIPEAILLKPGQLSEEEKEVVRHHTEFGYQLLKDSRRPIIQAAAKMARDHHEYWDGNGYPQGLKGEEITIFSRIAALADVFDALQARRVYKEAWPLQKVLDNIQAQRGKQFDPKLVDILIANKDKLEAIALAYPDDLDME</sequence>
<dbReference type="InterPro" id="IPR021800">
    <property type="entry name" value="DUF3369"/>
</dbReference>
<dbReference type="RefSeq" id="WP_099034206.1">
    <property type="nucleotide sequence ID" value="NZ_BMGJ01000006.1"/>
</dbReference>
<dbReference type="EMBL" id="BMGJ01000006">
    <property type="protein sequence ID" value="GGD63612.1"/>
    <property type="molecule type" value="Genomic_DNA"/>
</dbReference>
<dbReference type="SMART" id="SM00448">
    <property type="entry name" value="REC"/>
    <property type="match status" value="1"/>
</dbReference>
<dbReference type="SUPFAM" id="SSF109604">
    <property type="entry name" value="HD-domain/PDEase-like"/>
    <property type="match status" value="1"/>
</dbReference>
<dbReference type="InterPro" id="IPR052020">
    <property type="entry name" value="Cyclic_di-GMP/3'3'-cGAMP_PDE"/>
</dbReference>
<dbReference type="Gene3D" id="3.40.50.2300">
    <property type="match status" value="1"/>
</dbReference>
<name>A0ABQ1RA28_9ALTE</name>
<dbReference type="Gene3D" id="1.10.3210.10">
    <property type="entry name" value="Hypothetical protein af1432"/>
    <property type="match status" value="1"/>
</dbReference>
<feature type="domain" description="HD-GYP" evidence="3">
    <location>
        <begin position="318"/>
        <end position="514"/>
    </location>
</feature>
<feature type="domain" description="Response regulatory" evidence="2">
    <location>
        <begin position="23"/>
        <end position="147"/>
    </location>
</feature>
<dbReference type="Pfam" id="PF11849">
    <property type="entry name" value="DUF3369"/>
    <property type="match status" value="1"/>
</dbReference>
<keyword evidence="1" id="KW-0597">Phosphoprotein</keyword>
<dbReference type="PROSITE" id="PS50110">
    <property type="entry name" value="RESPONSE_REGULATORY"/>
    <property type="match status" value="1"/>
</dbReference>
<keyword evidence="5" id="KW-1185">Reference proteome</keyword>
<dbReference type="SMART" id="SM00471">
    <property type="entry name" value="HDc"/>
    <property type="match status" value="1"/>
</dbReference>
<dbReference type="InterPro" id="IPR003607">
    <property type="entry name" value="HD/PDEase_dom"/>
</dbReference>
<reference evidence="5" key="1">
    <citation type="journal article" date="2019" name="Int. J. Syst. Evol. Microbiol.">
        <title>The Global Catalogue of Microorganisms (GCM) 10K type strain sequencing project: providing services to taxonomists for standard genome sequencing and annotation.</title>
        <authorList>
            <consortium name="The Broad Institute Genomics Platform"/>
            <consortium name="The Broad Institute Genome Sequencing Center for Infectious Disease"/>
            <person name="Wu L."/>
            <person name="Ma J."/>
        </authorList>
    </citation>
    <scope>NUCLEOTIDE SEQUENCE [LARGE SCALE GENOMIC DNA]</scope>
    <source>
        <strain evidence="5">CGMCC 1.12923</strain>
    </source>
</reference>
<evidence type="ECO:0000313" key="4">
    <source>
        <dbReference type="EMBL" id="GGD63612.1"/>
    </source>
</evidence>
<evidence type="ECO:0000313" key="5">
    <source>
        <dbReference type="Proteomes" id="UP000614272"/>
    </source>
</evidence>
<dbReference type="PANTHER" id="PTHR45228">
    <property type="entry name" value="CYCLIC DI-GMP PHOSPHODIESTERASE TM_0186-RELATED"/>
    <property type="match status" value="1"/>
</dbReference>
<evidence type="ECO:0000259" key="2">
    <source>
        <dbReference type="PROSITE" id="PS50110"/>
    </source>
</evidence>
<dbReference type="InterPro" id="IPR001789">
    <property type="entry name" value="Sig_transdc_resp-reg_receiver"/>
</dbReference>
<evidence type="ECO:0000259" key="3">
    <source>
        <dbReference type="PROSITE" id="PS51832"/>
    </source>
</evidence>
<dbReference type="SUPFAM" id="SSF52172">
    <property type="entry name" value="CheY-like"/>
    <property type="match status" value="1"/>
</dbReference>
<dbReference type="Pfam" id="PF13487">
    <property type="entry name" value="HD_5"/>
    <property type="match status" value="1"/>
</dbReference>
<dbReference type="Pfam" id="PF00072">
    <property type="entry name" value="Response_reg"/>
    <property type="match status" value="1"/>
</dbReference>
<dbReference type="PANTHER" id="PTHR45228:SF9">
    <property type="entry name" value="3'3'-CGAMP-SPECIFIC PHOSPHODIESTERASE 2"/>
    <property type="match status" value="1"/>
</dbReference>
<feature type="modified residue" description="4-aspartylphosphate" evidence="1">
    <location>
        <position position="78"/>
    </location>
</feature>
<organism evidence="4 5">
    <name type="scientific">Lacimicrobium alkaliphilum</name>
    <dbReference type="NCBI Taxonomy" id="1526571"/>
    <lineage>
        <taxon>Bacteria</taxon>
        <taxon>Pseudomonadati</taxon>
        <taxon>Pseudomonadota</taxon>
        <taxon>Gammaproteobacteria</taxon>
        <taxon>Alteromonadales</taxon>
        <taxon>Alteromonadaceae</taxon>
        <taxon>Lacimicrobium</taxon>
    </lineage>
</organism>
<accession>A0ABQ1RA28</accession>
<dbReference type="CDD" id="cd00077">
    <property type="entry name" value="HDc"/>
    <property type="match status" value="1"/>
</dbReference>
<protein>
    <submittedName>
        <fullName evidence="4">Transcriptional regulator</fullName>
    </submittedName>
</protein>
<comment type="caution">
    <text evidence="4">The sequence shown here is derived from an EMBL/GenBank/DDBJ whole genome shotgun (WGS) entry which is preliminary data.</text>
</comment>
<proteinExistence type="predicted"/>
<gene>
    <name evidence="4" type="ORF">GCM10011357_18640</name>
</gene>
<evidence type="ECO:0000256" key="1">
    <source>
        <dbReference type="PROSITE-ProRule" id="PRU00169"/>
    </source>
</evidence>
<dbReference type="InterPro" id="IPR037522">
    <property type="entry name" value="HD_GYP_dom"/>
</dbReference>
<dbReference type="Proteomes" id="UP000614272">
    <property type="component" value="Unassembled WGS sequence"/>
</dbReference>